<dbReference type="AlphaFoldDB" id="A0A139SXR7"/>
<keyword evidence="2" id="KW-0812">Transmembrane</keyword>
<dbReference type="Pfam" id="PF16732">
    <property type="entry name" value="ComP_DUS"/>
    <property type="match status" value="1"/>
</dbReference>
<dbReference type="GO" id="GO:0015628">
    <property type="term" value="P:protein secretion by the type II secretion system"/>
    <property type="evidence" value="ECO:0007669"/>
    <property type="project" value="InterPro"/>
</dbReference>
<dbReference type="InterPro" id="IPR031982">
    <property type="entry name" value="PilE-like"/>
</dbReference>
<dbReference type="InterPro" id="IPR045584">
    <property type="entry name" value="Pilin-like"/>
</dbReference>
<evidence type="ECO:0000313" key="4">
    <source>
        <dbReference type="Proteomes" id="UP000072660"/>
    </source>
</evidence>
<gene>
    <name evidence="3" type="ORF">AXE65_08590</name>
</gene>
<dbReference type="EMBL" id="LSZO01000006">
    <property type="protein sequence ID" value="KXU39413.1"/>
    <property type="molecule type" value="Genomic_DNA"/>
</dbReference>
<evidence type="ECO:0000256" key="1">
    <source>
        <dbReference type="ARBA" id="ARBA00022481"/>
    </source>
</evidence>
<feature type="transmembrane region" description="Helical" evidence="2">
    <location>
        <begin position="6"/>
        <end position="27"/>
    </location>
</feature>
<protein>
    <recommendedName>
        <fullName evidence="5">Pilus assembly protein PilE</fullName>
    </recommendedName>
</protein>
<evidence type="ECO:0008006" key="5">
    <source>
        <dbReference type="Google" id="ProtNLM"/>
    </source>
</evidence>
<dbReference type="GO" id="GO:0015627">
    <property type="term" value="C:type II protein secretion system complex"/>
    <property type="evidence" value="ECO:0007669"/>
    <property type="project" value="InterPro"/>
</dbReference>
<dbReference type="PROSITE" id="PS00409">
    <property type="entry name" value="PROKAR_NTER_METHYL"/>
    <property type="match status" value="1"/>
</dbReference>
<proteinExistence type="predicted"/>
<keyword evidence="1" id="KW-0488">Methylation</keyword>
<dbReference type="Pfam" id="PF07963">
    <property type="entry name" value="N_methyl"/>
    <property type="match status" value="1"/>
</dbReference>
<keyword evidence="2" id="KW-0472">Membrane</keyword>
<accession>A0A139SXR7</accession>
<dbReference type="InterPro" id="IPR000983">
    <property type="entry name" value="Bac_GSPG_pilin"/>
</dbReference>
<keyword evidence="2" id="KW-1133">Transmembrane helix</keyword>
<evidence type="ECO:0000256" key="2">
    <source>
        <dbReference type="SAM" id="Phobius"/>
    </source>
</evidence>
<sequence length="148" mass="15946">MNDQRGFTLIEIMIVVVIISILAAIAIPSYQRYVRRTICEDAKASLVAAASALERYRAQKNSYKNANLADLGYEKTIAKRDEFSLSLNIGKKLAISSSCTEESATAGSSYVLSAKGSGKFSGKELFLDSQGTRCSIGLTTAWTSCDGI</sequence>
<dbReference type="RefSeq" id="WP_068386494.1">
    <property type="nucleotide sequence ID" value="NZ_LSZO01000006.1"/>
</dbReference>
<dbReference type="Gene3D" id="3.30.700.10">
    <property type="entry name" value="Glycoprotein, Type 4 Pilin"/>
    <property type="match status" value="1"/>
</dbReference>
<dbReference type="SUPFAM" id="SSF54523">
    <property type="entry name" value="Pili subunits"/>
    <property type="match status" value="1"/>
</dbReference>
<evidence type="ECO:0000313" key="3">
    <source>
        <dbReference type="EMBL" id="KXU39413.1"/>
    </source>
</evidence>
<dbReference type="Proteomes" id="UP000072660">
    <property type="component" value="Unassembled WGS sequence"/>
</dbReference>
<dbReference type="InterPro" id="IPR012902">
    <property type="entry name" value="N_methyl_site"/>
</dbReference>
<reference evidence="3 4" key="1">
    <citation type="submission" date="2016-02" db="EMBL/GenBank/DDBJ databases">
        <authorList>
            <person name="Wen L."/>
            <person name="He K."/>
            <person name="Yang H."/>
        </authorList>
    </citation>
    <scope>NUCLEOTIDE SEQUENCE [LARGE SCALE GENOMIC DNA]</scope>
    <source>
        <strain evidence="3 4">CV58</strain>
    </source>
</reference>
<dbReference type="GO" id="GO:0043683">
    <property type="term" value="P:type IV pilus assembly"/>
    <property type="evidence" value="ECO:0007669"/>
    <property type="project" value="InterPro"/>
</dbReference>
<dbReference type="PANTHER" id="PTHR30093:SF47">
    <property type="entry name" value="TYPE IV PILUS NON-CORE MINOR PILIN PILE"/>
    <property type="match status" value="1"/>
</dbReference>
<comment type="caution">
    <text evidence="3">The sequence shown here is derived from an EMBL/GenBank/DDBJ whole genome shotgun (WGS) entry which is preliminary data.</text>
</comment>
<organism evidence="3 4">
    <name type="scientific">Ventosimonas gracilis</name>
    <dbReference type="NCBI Taxonomy" id="1680762"/>
    <lineage>
        <taxon>Bacteria</taxon>
        <taxon>Pseudomonadati</taxon>
        <taxon>Pseudomonadota</taxon>
        <taxon>Gammaproteobacteria</taxon>
        <taxon>Pseudomonadales</taxon>
        <taxon>Ventosimonadaceae</taxon>
        <taxon>Ventosimonas</taxon>
    </lineage>
</organism>
<dbReference type="NCBIfam" id="TIGR02532">
    <property type="entry name" value="IV_pilin_GFxxxE"/>
    <property type="match status" value="1"/>
</dbReference>
<dbReference type="PANTHER" id="PTHR30093">
    <property type="entry name" value="GENERAL SECRETION PATHWAY PROTEIN G"/>
    <property type="match status" value="1"/>
</dbReference>
<dbReference type="PRINTS" id="PR00813">
    <property type="entry name" value="BCTERIALGSPG"/>
</dbReference>
<dbReference type="OrthoDB" id="5296638at2"/>
<name>A0A139SXR7_9GAMM</name>
<keyword evidence="4" id="KW-1185">Reference proteome</keyword>